<dbReference type="PANTHER" id="PTHR37310:SF1">
    <property type="entry name" value="CYTOPLASMIC PROTEIN"/>
    <property type="match status" value="1"/>
</dbReference>
<dbReference type="InterPro" id="IPR044543">
    <property type="entry name" value="YHJQ-like"/>
</dbReference>
<dbReference type="OrthoDB" id="5396211at2"/>
<dbReference type="RefSeq" id="WP_109675321.1">
    <property type="nucleotide sequence ID" value="NZ_QGDT01000008.1"/>
</dbReference>
<sequence>MKHTNQDFQKVIDACAECAVTCTQCATACLQEENVAKLVPCIRLDMACAALCRSVVELLSLGSTFSAHLCRICVDVCLACATECEKNGEMGIRECAEACRRCALVCEEVATAA</sequence>
<evidence type="ECO:0000313" key="2">
    <source>
        <dbReference type="Proteomes" id="UP000245880"/>
    </source>
</evidence>
<keyword evidence="2" id="KW-1185">Reference proteome</keyword>
<gene>
    <name evidence="1" type="ORF">CLV98_1087</name>
</gene>
<comment type="caution">
    <text evidence="1">The sequence shown here is derived from an EMBL/GenBank/DDBJ whole genome shotgun (WGS) entry which is preliminary data.</text>
</comment>
<dbReference type="EMBL" id="QGDT01000008">
    <property type="protein sequence ID" value="PWJ57088.1"/>
    <property type="molecule type" value="Genomic_DNA"/>
</dbReference>
<dbReference type="CDD" id="cd08026">
    <property type="entry name" value="DUF326"/>
    <property type="match status" value="1"/>
</dbReference>
<protein>
    <recommendedName>
        <fullName evidence="3">Four-helix bundle copper-binding protein</fullName>
    </recommendedName>
</protein>
<dbReference type="PANTHER" id="PTHR37310">
    <property type="entry name" value="CYTOPLASMIC PROTEIN-RELATED"/>
    <property type="match status" value="1"/>
</dbReference>
<organism evidence="1 2">
    <name type="scientific">Dyadobacter jejuensis</name>
    <dbReference type="NCBI Taxonomy" id="1082580"/>
    <lineage>
        <taxon>Bacteria</taxon>
        <taxon>Pseudomonadati</taxon>
        <taxon>Bacteroidota</taxon>
        <taxon>Cytophagia</taxon>
        <taxon>Cytophagales</taxon>
        <taxon>Spirosomataceae</taxon>
        <taxon>Dyadobacter</taxon>
    </lineage>
</organism>
<dbReference type="Pfam" id="PF03860">
    <property type="entry name" value="Csp"/>
    <property type="match status" value="1"/>
</dbReference>
<accession>A0A316AII1</accession>
<proteinExistence type="predicted"/>
<dbReference type="AlphaFoldDB" id="A0A316AII1"/>
<evidence type="ECO:0000313" key="1">
    <source>
        <dbReference type="EMBL" id="PWJ57088.1"/>
    </source>
</evidence>
<dbReference type="Gene3D" id="1.20.1270.360">
    <property type="match status" value="1"/>
</dbReference>
<reference evidence="1 2" key="1">
    <citation type="submission" date="2018-03" db="EMBL/GenBank/DDBJ databases">
        <title>Genomic Encyclopedia of Archaeal and Bacterial Type Strains, Phase II (KMG-II): from individual species to whole genera.</title>
        <authorList>
            <person name="Goeker M."/>
        </authorList>
    </citation>
    <scope>NUCLEOTIDE SEQUENCE [LARGE SCALE GENOMIC DNA]</scope>
    <source>
        <strain evidence="1 2">DSM 100346</strain>
    </source>
</reference>
<dbReference type="Proteomes" id="UP000245880">
    <property type="component" value="Unassembled WGS sequence"/>
</dbReference>
<name>A0A316AII1_9BACT</name>
<evidence type="ECO:0008006" key="3">
    <source>
        <dbReference type="Google" id="ProtNLM"/>
    </source>
</evidence>
<dbReference type="InterPro" id="IPR005560">
    <property type="entry name" value="Csp_YhjQ"/>
</dbReference>